<organism evidence="2 3">
    <name type="scientific">Planktothrix agardhii (strain NIVA-CYA 126/8)</name>
    <dbReference type="NCBI Taxonomy" id="388467"/>
    <lineage>
        <taxon>Bacteria</taxon>
        <taxon>Bacillati</taxon>
        <taxon>Cyanobacteriota</taxon>
        <taxon>Cyanophyceae</taxon>
        <taxon>Oscillatoriophycideae</taxon>
        <taxon>Oscillatoriales</taxon>
        <taxon>Microcoleaceae</taxon>
        <taxon>Planktothrix</taxon>
    </lineage>
</organism>
<accession>A0A073CV94</accession>
<evidence type="ECO:0000313" key="3">
    <source>
        <dbReference type="Proteomes" id="UP000027395"/>
    </source>
</evidence>
<dbReference type="PATRIC" id="fig|388467.6.peg.3026"/>
<dbReference type="eggNOG" id="COG2319">
    <property type="taxonomic scope" value="Bacteria"/>
</dbReference>
<feature type="compositionally biased region" description="Polar residues" evidence="1">
    <location>
        <begin position="249"/>
        <end position="265"/>
    </location>
</feature>
<evidence type="ECO:0000256" key="1">
    <source>
        <dbReference type="SAM" id="MobiDB-lite"/>
    </source>
</evidence>
<dbReference type="AlphaFoldDB" id="A0A073CV94"/>
<dbReference type="Proteomes" id="UP000027395">
    <property type="component" value="Chromosome"/>
</dbReference>
<dbReference type="GeneID" id="77288461"/>
<reference evidence="2 3" key="1">
    <citation type="journal article" date="2014" name="Appl. Environ. Microbiol.">
        <title>Elucidation of insertion elements encoded on plasmids and in vitro construction of shuttle vectors from the toxic cyanobacterium Planktothrix.</title>
        <authorList>
            <person name="Christiansen G."/>
            <person name="Goesmann A."/>
            <person name="Kurmayer R."/>
        </authorList>
    </citation>
    <scope>NUCLEOTIDE SEQUENCE [LARGE SCALE GENOMIC DNA]</scope>
    <source>
        <strain evidence="2 3">NIVA-CYA 126/8</strain>
    </source>
</reference>
<gene>
    <name evidence="2" type="ORF">A19Y_3080</name>
</gene>
<dbReference type="RefSeq" id="WP_052369626.1">
    <property type="nucleotide sequence ID" value="NZ_CM002803.1"/>
</dbReference>
<evidence type="ECO:0000313" key="2">
    <source>
        <dbReference type="EMBL" id="KEI67910.1"/>
    </source>
</evidence>
<dbReference type="HOGENOM" id="CLU_499531_0_0_3"/>
<dbReference type="STRING" id="388467.A19Y_3080"/>
<keyword evidence="3" id="KW-1185">Reference proteome</keyword>
<proteinExistence type="predicted"/>
<name>A0A073CV94_PLAA1</name>
<protein>
    <submittedName>
        <fullName evidence="2">Uncharacterized protein</fullName>
    </submittedName>
</protein>
<feature type="region of interest" description="Disordered" evidence="1">
    <location>
        <begin position="244"/>
        <end position="265"/>
    </location>
</feature>
<dbReference type="eggNOG" id="COG0515">
    <property type="taxonomic scope" value="Bacteria"/>
</dbReference>
<sequence length="545" mass="61930">MPTPSRLNEIAQNLETDPNITRIKKVLLCAYSGKWENDSHVLDSINLNVLLQNIYQKHPQFEPLKIILNNILSRLNKKNEYNLVLERIEAQISQFYIQSDVEEIPELNQLSITASETIKISPEELNSLSSAYFSQGVPAHQIRNISNLFDVRFKIMQHTNPLRAKLVIFSSLEREFNYREEDWSQLKNQSLDDLLHELLQTFPNVDRLKSHLYKMAEYLEDTDENIQAVTVILDALNPYYETKAKSRSDSGLNHSPGNTTPPRSSILQQHFLTDNAIDINESETVHLLSPNPPNLGLGLPKTQHFTTISESSFSDFTSATAFSNIDIPPTDSGEMSDDLRKKLILEQEVEQIVGNSVADTLVPLTTILKHLELALNQQLKNHPPEIQLEIKYKSLRRFIHVLQAKVGDLAGVIHQSEVEEQQRLSQHKTTIAVEEEDPEHLEPRLTHGQLLELAKQGHAKAIATVISQSLKPKGINTLTKSKEGCLHIILESDQVPNQASMSQFIRQKLLDLNIQLIQKVKVYARTPGSKSMAWVQEFTYTGTQR</sequence>
<dbReference type="EMBL" id="CM002803">
    <property type="protein sequence ID" value="KEI67910.1"/>
    <property type="molecule type" value="Genomic_DNA"/>
</dbReference>